<dbReference type="PROSITE" id="PS51063">
    <property type="entry name" value="HTH_CRP_2"/>
    <property type="match status" value="1"/>
</dbReference>
<dbReference type="InterPro" id="IPR036390">
    <property type="entry name" value="WH_DNA-bd_sf"/>
</dbReference>
<organism evidence="6 7">
    <name type="scientific">Mesorhizobium japonicum</name>
    <dbReference type="NCBI Taxonomy" id="2066070"/>
    <lineage>
        <taxon>Bacteria</taxon>
        <taxon>Pseudomonadati</taxon>
        <taxon>Pseudomonadota</taxon>
        <taxon>Alphaproteobacteria</taxon>
        <taxon>Hyphomicrobiales</taxon>
        <taxon>Phyllobacteriaceae</taxon>
        <taxon>Mesorhizobium</taxon>
    </lineage>
</organism>
<dbReference type="EMBL" id="QKOD01000012">
    <property type="protein sequence ID" value="RNJ42175.1"/>
    <property type="molecule type" value="Genomic_DNA"/>
</dbReference>
<dbReference type="CDD" id="cd00092">
    <property type="entry name" value="HTH_CRP"/>
    <property type="match status" value="1"/>
</dbReference>
<gene>
    <name evidence="6" type="ORF">DNR46_29420</name>
</gene>
<keyword evidence="2" id="KW-0238">DNA-binding</keyword>
<dbReference type="PANTHER" id="PTHR24567">
    <property type="entry name" value="CRP FAMILY TRANSCRIPTIONAL REGULATORY PROTEIN"/>
    <property type="match status" value="1"/>
</dbReference>
<dbReference type="AlphaFoldDB" id="A0A3M9X2U1"/>
<evidence type="ECO:0000256" key="3">
    <source>
        <dbReference type="ARBA" id="ARBA00023163"/>
    </source>
</evidence>
<evidence type="ECO:0000313" key="7">
    <source>
        <dbReference type="Proteomes" id="UP000275436"/>
    </source>
</evidence>
<dbReference type="Pfam" id="PF00027">
    <property type="entry name" value="cNMP_binding"/>
    <property type="match status" value="1"/>
</dbReference>
<dbReference type="InterPro" id="IPR018490">
    <property type="entry name" value="cNMP-bd_dom_sf"/>
</dbReference>
<dbReference type="Pfam" id="PF13545">
    <property type="entry name" value="HTH_Crp_2"/>
    <property type="match status" value="1"/>
</dbReference>
<dbReference type="Gene3D" id="1.10.10.10">
    <property type="entry name" value="Winged helix-like DNA-binding domain superfamily/Winged helix DNA-binding domain"/>
    <property type="match status" value="1"/>
</dbReference>
<evidence type="ECO:0000313" key="6">
    <source>
        <dbReference type="EMBL" id="RNJ42175.1"/>
    </source>
</evidence>
<comment type="caution">
    <text evidence="6">The sequence shown here is derived from an EMBL/GenBank/DDBJ whole genome shotgun (WGS) entry which is preliminary data.</text>
</comment>
<dbReference type="PANTHER" id="PTHR24567:SF75">
    <property type="entry name" value="FUMARATE AND NITRATE REDUCTION REGULATORY PROTEIN"/>
    <property type="match status" value="1"/>
</dbReference>
<dbReference type="CDD" id="cd00038">
    <property type="entry name" value="CAP_ED"/>
    <property type="match status" value="1"/>
</dbReference>
<keyword evidence="3" id="KW-0804">Transcription</keyword>
<evidence type="ECO:0000256" key="2">
    <source>
        <dbReference type="ARBA" id="ARBA00023125"/>
    </source>
</evidence>
<dbReference type="Gene3D" id="2.60.120.10">
    <property type="entry name" value="Jelly Rolls"/>
    <property type="match status" value="1"/>
</dbReference>
<feature type="domain" description="Cyclic nucleotide-binding" evidence="4">
    <location>
        <begin position="42"/>
        <end position="159"/>
    </location>
</feature>
<dbReference type="InterPro" id="IPR050397">
    <property type="entry name" value="Env_Response_Regulators"/>
</dbReference>
<dbReference type="PROSITE" id="PS00042">
    <property type="entry name" value="HTH_CRP_1"/>
    <property type="match status" value="1"/>
</dbReference>
<evidence type="ECO:0000259" key="5">
    <source>
        <dbReference type="PROSITE" id="PS51063"/>
    </source>
</evidence>
<dbReference type="SUPFAM" id="SSF46785">
    <property type="entry name" value="Winged helix' DNA-binding domain"/>
    <property type="match status" value="1"/>
</dbReference>
<name>A0A3M9X2U1_9HYPH</name>
<dbReference type="InterPro" id="IPR000595">
    <property type="entry name" value="cNMP-bd_dom"/>
</dbReference>
<dbReference type="GO" id="GO:0003700">
    <property type="term" value="F:DNA-binding transcription factor activity"/>
    <property type="evidence" value="ECO:0007669"/>
    <property type="project" value="InterPro"/>
</dbReference>
<dbReference type="GO" id="GO:0005829">
    <property type="term" value="C:cytosol"/>
    <property type="evidence" value="ECO:0007669"/>
    <property type="project" value="TreeGrafter"/>
</dbReference>
<dbReference type="SMART" id="SM00419">
    <property type="entry name" value="HTH_CRP"/>
    <property type="match status" value="1"/>
</dbReference>
<sequence length="258" mass="28190">MADTYLAHTQGPRTIVMTVRQDVHSAGIPVLCQSCEARHRGVCGALDPDQLVGLARISSKHTIEPGAELIGDAETVDSYSNVLSGVVKLTKSLSDGRQQIVGLQFAPDFLGRPFKVESAINAEAATAVSLCSFPRASIERMMRESPELEHRLLKQTLNELDEARDWMVTLGRKTAAEKVASFLLMIARNIDPTLDPATNVTSFELPLTRADIADFLGLTIETVSRQLTRLRTDGLIRIENNRHVTVTSLTRLASRSGA</sequence>
<dbReference type="InterPro" id="IPR018335">
    <property type="entry name" value="Tscrpt_reg_HTH_Crp-type_CS"/>
</dbReference>
<evidence type="ECO:0000259" key="4">
    <source>
        <dbReference type="PROSITE" id="PS50042"/>
    </source>
</evidence>
<dbReference type="PRINTS" id="PR00034">
    <property type="entry name" value="HTHCRP"/>
</dbReference>
<feature type="domain" description="HTH crp-type" evidence="5">
    <location>
        <begin position="173"/>
        <end position="250"/>
    </location>
</feature>
<evidence type="ECO:0000256" key="1">
    <source>
        <dbReference type="ARBA" id="ARBA00023015"/>
    </source>
</evidence>
<dbReference type="InterPro" id="IPR036388">
    <property type="entry name" value="WH-like_DNA-bd_sf"/>
</dbReference>
<proteinExistence type="predicted"/>
<keyword evidence="1" id="KW-0805">Transcription regulation</keyword>
<reference evidence="6 7" key="1">
    <citation type="journal article" date="2018" name="Mol. Plant Microbe Interact.">
        <title>Taxonomically Different Co-Microsymbionts of a Relict Legume, Oxytropis popoviana, Have Complementary Sets of Symbiotic Genes and Together Increase the Efficiency of Plant Nodulation.</title>
        <authorList>
            <person name="Safronova V."/>
            <person name="Belimov A."/>
            <person name="Sazanova A."/>
            <person name="Chirak E."/>
            <person name="Verkhozina A."/>
            <person name="Kuznetsova I."/>
            <person name="Andronov E."/>
            <person name="Puhalsky J."/>
            <person name="Tikhonovich I."/>
        </authorList>
    </citation>
    <scope>NUCLEOTIDE SEQUENCE [LARGE SCALE GENOMIC DNA]</scope>
    <source>
        <strain evidence="6 7">Opo-235</strain>
    </source>
</reference>
<dbReference type="PROSITE" id="PS50042">
    <property type="entry name" value="CNMP_BINDING_3"/>
    <property type="match status" value="1"/>
</dbReference>
<dbReference type="SMART" id="SM00100">
    <property type="entry name" value="cNMP"/>
    <property type="match status" value="1"/>
</dbReference>
<accession>A0A3M9X2U1</accession>
<dbReference type="Proteomes" id="UP000275436">
    <property type="component" value="Unassembled WGS sequence"/>
</dbReference>
<dbReference type="SUPFAM" id="SSF51206">
    <property type="entry name" value="cAMP-binding domain-like"/>
    <property type="match status" value="1"/>
</dbReference>
<dbReference type="GO" id="GO:0003677">
    <property type="term" value="F:DNA binding"/>
    <property type="evidence" value="ECO:0007669"/>
    <property type="project" value="UniProtKB-KW"/>
</dbReference>
<dbReference type="InterPro" id="IPR014710">
    <property type="entry name" value="RmlC-like_jellyroll"/>
</dbReference>
<protein>
    <submittedName>
        <fullName evidence="6">Crp/Fnr family transcriptional regulator</fullName>
    </submittedName>
</protein>
<dbReference type="InterPro" id="IPR012318">
    <property type="entry name" value="HTH_CRP"/>
</dbReference>